<reference evidence="9 10" key="1">
    <citation type="submission" date="2023-05" db="EMBL/GenBank/DDBJ databases">
        <title>A 100% complete, gapless, phased diploid assembly of the Scenedesmus obliquus UTEX 3031 genome.</title>
        <authorList>
            <person name="Biondi T.C."/>
            <person name="Hanschen E.R."/>
            <person name="Kwon T."/>
            <person name="Eng W."/>
            <person name="Kruse C.P.S."/>
            <person name="Koehler S.I."/>
            <person name="Kunde Y."/>
            <person name="Gleasner C.D."/>
            <person name="You Mak K.T."/>
            <person name="Polle J."/>
            <person name="Hovde B.T."/>
            <person name="Starkenburg S.R."/>
        </authorList>
    </citation>
    <scope>NUCLEOTIDE SEQUENCE [LARGE SCALE GENOMIC DNA]</scope>
    <source>
        <strain evidence="9 10">DOE0152z</strain>
    </source>
</reference>
<dbReference type="PANTHER" id="PTHR43302">
    <property type="entry name" value="TRANSPORTER ARSB-RELATED"/>
    <property type="match status" value="1"/>
</dbReference>
<dbReference type="Proteomes" id="UP001244341">
    <property type="component" value="Chromosome 9b"/>
</dbReference>
<organism evidence="9 10">
    <name type="scientific">Tetradesmus obliquus</name>
    <name type="common">Green alga</name>
    <name type="synonym">Acutodesmus obliquus</name>
    <dbReference type="NCBI Taxonomy" id="3088"/>
    <lineage>
        <taxon>Eukaryota</taxon>
        <taxon>Viridiplantae</taxon>
        <taxon>Chlorophyta</taxon>
        <taxon>core chlorophytes</taxon>
        <taxon>Chlorophyceae</taxon>
        <taxon>CS clade</taxon>
        <taxon>Sphaeropleales</taxon>
        <taxon>Scenedesmaceae</taxon>
        <taxon>Tetradesmus</taxon>
    </lineage>
</organism>
<dbReference type="EMBL" id="CP126216">
    <property type="protein sequence ID" value="WIA17883.1"/>
    <property type="molecule type" value="Genomic_DNA"/>
</dbReference>
<keyword evidence="10" id="KW-1185">Reference proteome</keyword>
<feature type="transmembrane region" description="Helical" evidence="7">
    <location>
        <begin position="215"/>
        <end position="235"/>
    </location>
</feature>
<dbReference type="Pfam" id="PF03600">
    <property type="entry name" value="CitMHS"/>
    <property type="match status" value="1"/>
</dbReference>
<feature type="transmembrane region" description="Helical" evidence="7">
    <location>
        <begin position="255"/>
        <end position="274"/>
    </location>
</feature>
<keyword evidence="3" id="KW-1003">Cell membrane</keyword>
<proteinExistence type="predicted"/>
<protein>
    <recommendedName>
        <fullName evidence="8">Citrate transporter-like domain-containing protein</fullName>
    </recommendedName>
</protein>
<keyword evidence="6 7" id="KW-0472">Membrane</keyword>
<evidence type="ECO:0000313" key="9">
    <source>
        <dbReference type="EMBL" id="WIA17883.1"/>
    </source>
</evidence>
<feature type="transmembrane region" description="Helical" evidence="7">
    <location>
        <begin position="117"/>
        <end position="136"/>
    </location>
</feature>
<feature type="transmembrane region" description="Helical" evidence="7">
    <location>
        <begin position="64"/>
        <end position="97"/>
    </location>
</feature>
<feature type="transmembrane region" description="Helical" evidence="7">
    <location>
        <begin position="387"/>
        <end position="408"/>
    </location>
</feature>
<evidence type="ECO:0000256" key="6">
    <source>
        <dbReference type="ARBA" id="ARBA00023136"/>
    </source>
</evidence>
<evidence type="ECO:0000256" key="2">
    <source>
        <dbReference type="ARBA" id="ARBA00022448"/>
    </source>
</evidence>
<sequence>MLATGSLNGRTLAAGIVGDATLKPYGILILFMALAYISTSLDMTGCFGWLALHITRRSKGNGRLLFLLYFAVSSSITVFTSNDIAIMTLTPIIYYFSAATGTNAVPYLTAMFTAANIWSMLLFVGNPTNIIVAVAYQMSFGDYSRWMALPTLGAGLGCLAVLLLVHARRMPKHLALPDLQPALLLLDKPGAAFGSFNILGCLGLLAAAPSLGWELWPVTLVVPFVLGMFILVEGLNATGWVDRLAWWLGSSVRGSVWAALFAVGSFSVLLANLANNQPMTILMTRVCMSPVFAQAAAAAAAGAPAAGGLISSGSSSNADLSSPTSMASMADGSSRVPIGAAFAVVIASNVAANFTVMGALAGIMFVNILQRKGLRTVNYATFSRLMLPSGLASAVLALAILGAELVLWQ</sequence>
<feature type="transmembrane region" description="Helical" evidence="7">
    <location>
        <begin position="27"/>
        <end position="52"/>
    </location>
</feature>
<keyword evidence="2" id="KW-0813">Transport</keyword>
<evidence type="ECO:0000256" key="7">
    <source>
        <dbReference type="SAM" id="Phobius"/>
    </source>
</evidence>
<evidence type="ECO:0000256" key="3">
    <source>
        <dbReference type="ARBA" id="ARBA00022475"/>
    </source>
</evidence>
<evidence type="ECO:0000256" key="5">
    <source>
        <dbReference type="ARBA" id="ARBA00022989"/>
    </source>
</evidence>
<comment type="subcellular location">
    <subcellularLocation>
        <location evidence="1">Cell membrane</location>
        <topology evidence="1">Multi-pass membrane protein</topology>
    </subcellularLocation>
</comment>
<gene>
    <name evidence="9" type="ORF">OEZ85_009383</name>
</gene>
<evidence type="ECO:0000313" key="10">
    <source>
        <dbReference type="Proteomes" id="UP001244341"/>
    </source>
</evidence>
<keyword evidence="5 7" id="KW-1133">Transmembrane helix</keyword>
<feature type="transmembrane region" description="Helical" evidence="7">
    <location>
        <begin position="338"/>
        <end position="366"/>
    </location>
</feature>
<dbReference type="PANTHER" id="PTHR43302:SF5">
    <property type="entry name" value="TRANSPORTER ARSB-RELATED"/>
    <property type="match status" value="1"/>
</dbReference>
<accession>A0ABY8UDZ8</accession>
<evidence type="ECO:0000256" key="4">
    <source>
        <dbReference type="ARBA" id="ARBA00022692"/>
    </source>
</evidence>
<dbReference type="InterPro" id="IPR004680">
    <property type="entry name" value="Cit_transptr-like_dom"/>
</dbReference>
<feature type="transmembrane region" description="Helical" evidence="7">
    <location>
        <begin position="148"/>
        <end position="169"/>
    </location>
</feature>
<keyword evidence="4 7" id="KW-0812">Transmembrane</keyword>
<feature type="transmembrane region" description="Helical" evidence="7">
    <location>
        <begin position="189"/>
        <end position="208"/>
    </location>
</feature>
<evidence type="ECO:0000256" key="1">
    <source>
        <dbReference type="ARBA" id="ARBA00004651"/>
    </source>
</evidence>
<feature type="domain" description="Citrate transporter-like" evidence="8">
    <location>
        <begin position="4"/>
        <end position="294"/>
    </location>
</feature>
<feature type="transmembrane region" description="Helical" evidence="7">
    <location>
        <begin position="286"/>
        <end position="310"/>
    </location>
</feature>
<name>A0ABY8UDZ8_TETOB</name>
<evidence type="ECO:0000259" key="8">
    <source>
        <dbReference type="Pfam" id="PF03600"/>
    </source>
</evidence>